<dbReference type="AlphaFoldDB" id="A0A1Y0VMJ3"/>
<evidence type="ECO:0000313" key="9">
    <source>
        <dbReference type="Proteomes" id="UP000196118"/>
    </source>
</evidence>
<keyword evidence="4 6" id="KW-1133">Transmembrane helix</keyword>
<proteinExistence type="predicted"/>
<dbReference type="InterPro" id="IPR027379">
    <property type="entry name" value="CLS_N"/>
</dbReference>
<sequence>MVLIEIVFYLINIIIALTIALMEKRDISAAWAWLFVMLLLPGIGFIIYLFLAGS</sequence>
<feature type="transmembrane region" description="Helical" evidence="6">
    <location>
        <begin position="6"/>
        <end position="22"/>
    </location>
</feature>
<keyword evidence="5 6" id="KW-0472">Membrane</keyword>
<dbReference type="EMBL" id="CP021474">
    <property type="protein sequence ID" value="ARW19385.1"/>
    <property type="molecule type" value="Genomic_DNA"/>
</dbReference>
<accession>A0A1Y0VMJ3</accession>
<feature type="transmembrane region" description="Helical" evidence="6">
    <location>
        <begin position="29"/>
        <end position="51"/>
    </location>
</feature>
<reference evidence="8 9" key="1">
    <citation type="submission" date="2017-05" db="EMBL/GenBank/DDBJ databases">
        <title>Genome sequence of Pediococcus pentosaceus strain SRCM100892.</title>
        <authorList>
            <person name="Cho S.H."/>
        </authorList>
    </citation>
    <scope>NUCLEOTIDE SEQUENCE [LARGE SCALE GENOMIC DNA]</scope>
    <source>
        <strain evidence="8 9">SRCM100892</strain>
    </source>
</reference>
<dbReference type="GO" id="GO:0016740">
    <property type="term" value="F:transferase activity"/>
    <property type="evidence" value="ECO:0007669"/>
    <property type="project" value="UniProtKB-KW"/>
</dbReference>
<keyword evidence="8" id="KW-0808">Transferase</keyword>
<dbReference type="GO" id="GO:0005886">
    <property type="term" value="C:plasma membrane"/>
    <property type="evidence" value="ECO:0007669"/>
    <property type="project" value="UniProtKB-SubCell"/>
</dbReference>
<evidence type="ECO:0000256" key="2">
    <source>
        <dbReference type="ARBA" id="ARBA00022475"/>
    </source>
</evidence>
<evidence type="ECO:0000259" key="7">
    <source>
        <dbReference type="Pfam" id="PF13396"/>
    </source>
</evidence>
<protein>
    <submittedName>
        <fullName evidence="8">Major cardiolipin synthase ClsA</fullName>
        <ecNumber evidence="8">2.7.8.-</ecNumber>
    </submittedName>
</protein>
<name>A0A1Y0VMJ3_PEDPE</name>
<gene>
    <name evidence="8" type="ORF">S100892_00798</name>
</gene>
<evidence type="ECO:0000256" key="4">
    <source>
        <dbReference type="ARBA" id="ARBA00022989"/>
    </source>
</evidence>
<keyword evidence="2" id="KW-1003">Cell membrane</keyword>
<evidence type="ECO:0000256" key="1">
    <source>
        <dbReference type="ARBA" id="ARBA00004651"/>
    </source>
</evidence>
<evidence type="ECO:0000313" key="8">
    <source>
        <dbReference type="EMBL" id="ARW19385.1"/>
    </source>
</evidence>
<feature type="domain" description="Cardiolipin synthase N-terminal" evidence="7">
    <location>
        <begin position="11"/>
        <end position="51"/>
    </location>
</feature>
<organism evidence="8 9">
    <name type="scientific">Pediococcus pentosaceus</name>
    <dbReference type="NCBI Taxonomy" id="1255"/>
    <lineage>
        <taxon>Bacteria</taxon>
        <taxon>Bacillati</taxon>
        <taxon>Bacillota</taxon>
        <taxon>Bacilli</taxon>
        <taxon>Lactobacillales</taxon>
        <taxon>Lactobacillaceae</taxon>
        <taxon>Pediococcus</taxon>
    </lineage>
</organism>
<dbReference type="Proteomes" id="UP000196118">
    <property type="component" value="Chromosome"/>
</dbReference>
<evidence type="ECO:0000256" key="3">
    <source>
        <dbReference type="ARBA" id="ARBA00022692"/>
    </source>
</evidence>
<comment type="subcellular location">
    <subcellularLocation>
        <location evidence="1">Cell membrane</location>
        <topology evidence="1">Multi-pass membrane protein</topology>
    </subcellularLocation>
</comment>
<keyword evidence="3 6" id="KW-0812">Transmembrane</keyword>
<evidence type="ECO:0000256" key="6">
    <source>
        <dbReference type="SAM" id="Phobius"/>
    </source>
</evidence>
<dbReference type="Pfam" id="PF13396">
    <property type="entry name" value="PLDc_N"/>
    <property type="match status" value="1"/>
</dbReference>
<evidence type="ECO:0000256" key="5">
    <source>
        <dbReference type="ARBA" id="ARBA00023136"/>
    </source>
</evidence>
<dbReference type="EC" id="2.7.8.-" evidence="8"/>